<feature type="domain" description="Ketosynthase family 3 (KS3)" evidence="4">
    <location>
        <begin position="1"/>
        <end position="374"/>
    </location>
</feature>
<dbReference type="InterPro" id="IPR000794">
    <property type="entry name" value="Beta-ketoacyl_synthase"/>
</dbReference>
<evidence type="ECO:0000256" key="2">
    <source>
        <dbReference type="ARBA" id="ARBA00022679"/>
    </source>
</evidence>
<proteinExistence type="inferred from homology"/>
<dbReference type="PROSITE" id="PS52004">
    <property type="entry name" value="KS3_2"/>
    <property type="match status" value="1"/>
</dbReference>
<sequence>MRVGIAGLGIVSPYGFGFELFSKGLLSGKSALTSLTRFDAQGFRSQVGGQVDFQSDKLEESIAEFWLNKALQEAVEQAECKLETWRGCKKAIILPVVCGDSSSAIGERAEVWVKDPLEFLPFGWREQTPVLRVSAACSSISSAIAMAKSLVSQGQLDMVMIARAELLNEYEYASLDIVKAISTEAARPFDKDRNGILVGEGAGIILLESEESLQDRGKKPLAWIDGISHIVSGYETNMVELDKESTIQTMREALEEAKCKKVDCIQAHATGTPQGDLVEAVGIVEAIQEGNMIPVSSHKGAIGHLLRCSGVMGLASGIISLQMKVIPPTIGLINLDRACPVHAVIGHSMKAAVESVLINSFGFCGNYVSMVVTSANREQQ</sequence>
<keyword evidence="2 3" id="KW-0808">Transferase</keyword>
<dbReference type="SMART" id="SM00825">
    <property type="entry name" value="PKS_KS"/>
    <property type="match status" value="1"/>
</dbReference>
<evidence type="ECO:0000313" key="7">
    <source>
        <dbReference type="Proteomes" id="UP000239759"/>
    </source>
</evidence>
<accession>A0AAP8QDC7</accession>
<dbReference type="Pfam" id="PF00109">
    <property type="entry name" value="ketoacyl-synt"/>
    <property type="match status" value="1"/>
</dbReference>
<dbReference type="Gene3D" id="3.40.47.10">
    <property type="match status" value="2"/>
</dbReference>
<dbReference type="PANTHER" id="PTHR11712">
    <property type="entry name" value="POLYKETIDE SYNTHASE-RELATED"/>
    <property type="match status" value="1"/>
</dbReference>
<comment type="similarity">
    <text evidence="1 3">Belongs to the thiolase-like superfamily. Beta-ketoacyl-ACP synthases family.</text>
</comment>
<dbReference type="Proteomes" id="UP000239759">
    <property type="component" value="Unassembled WGS sequence"/>
</dbReference>
<dbReference type="InterPro" id="IPR014030">
    <property type="entry name" value="Ketoacyl_synth_N"/>
</dbReference>
<dbReference type="AlphaFoldDB" id="A0AAP8QDC7"/>
<dbReference type="InterPro" id="IPR020841">
    <property type="entry name" value="PKS_Beta-ketoAc_synthase_dom"/>
</dbReference>
<dbReference type="RefSeq" id="WP_104031897.1">
    <property type="nucleotide sequence ID" value="NZ_JANSGW010000059.1"/>
</dbReference>
<dbReference type="EMBL" id="JAPTNE010000059">
    <property type="protein sequence ID" value="MCZ0810179.1"/>
    <property type="molecule type" value="Genomic_DNA"/>
</dbReference>
<dbReference type="Proteomes" id="UP001077662">
    <property type="component" value="Unassembled WGS sequence"/>
</dbReference>
<evidence type="ECO:0000256" key="3">
    <source>
        <dbReference type="RuleBase" id="RU003694"/>
    </source>
</evidence>
<dbReference type="InterPro" id="IPR016039">
    <property type="entry name" value="Thiolase-like"/>
</dbReference>
<dbReference type="InterPro" id="IPR014031">
    <property type="entry name" value="Ketoacyl_synth_C"/>
</dbReference>
<evidence type="ECO:0000259" key="4">
    <source>
        <dbReference type="PROSITE" id="PS52004"/>
    </source>
</evidence>
<comment type="caution">
    <text evidence="6">The sequence shown here is derived from an EMBL/GenBank/DDBJ whole genome shotgun (WGS) entry which is preliminary data.</text>
</comment>
<organism evidence="6 7">
    <name type="scientific">Brevibacillus laterosporus</name>
    <name type="common">Bacillus laterosporus</name>
    <dbReference type="NCBI Taxonomy" id="1465"/>
    <lineage>
        <taxon>Bacteria</taxon>
        <taxon>Bacillati</taxon>
        <taxon>Bacillota</taxon>
        <taxon>Bacilli</taxon>
        <taxon>Bacillales</taxon>
        <taxon>Paenibacillaceae</taxon>
        <taxon>Brevibacillus</taxon>
    </lineage>
</organism>
<protein>
    <submittedName>
        <fullName evidence="5">Beta-ketoacyl synthase N-terminal-like domain-containing protein</fullName>
    </submittedName>
    <submittedName>
        <fullName evidence="6">Ketoacyl-ACP synthase</fullName>
    </submittedName>
</protein>
<name>A0AAP8QDC7_BRELA</name>
<gene>
    <name evidence="6" type="ORF">C4A77_11640</name>
    <name evidence="5" type="ORF">O0554_25380</name>
</gene>
<dbReference type="GO" id="GO:0004315">
    <property type="term" value="F:3-oxoacyl-[acyl-carrier-protein] synthase activity"/>
    <property type="evidence" value="ECO:0007669"/>
    <property type="project" value="TreeGrafter"/>
</dbReference>
<dbReference type="PANTHER" id="PTHR11712:SF336">
    <property type="entry name" value="3-OXOACYL-[ACYL-CARRIER-PROTEIN] SYNTHASE, MITOCHONDRIAL"/>
    <property type="match status" value="1"/>
</dbReference>
<evidence type="ECO:0000313" key="5">
    <source>
        <dbReference type="EMBL" id="MCZ0810179.1"/>
    </source>
</evidence>
<dbReference type="Pfam" id="PF02801">
    <property type="entry name" value="Ketoacyl-synt_C"/>
    <property type="match status" value="1"/>
</dbReference>
<evidence type="ECO:0000313" key="6">
    <source>
        <dbReference type="EMBL" id="PPB02384.1"/>
    </source>
</evidence>
<reference evidence="5" key="2">
    <citation type="submission" date="2022-09" db="EMBL/GenBank/DDBJ databases">
        <title>Genome analysis and characterization of larvicidal activity of Brevibacillus strains.</title>
        <authorList>
            <person name="Patrusheva E.V."/>
            <person name="Izotova A.O."/>
            <person name="Toshchakov S.V."/>
            <person name="Sineoky S.P."/>
        </authorList>
    </citation>
    <scope>NUCLEOTIDE SEQUENCE</scope>
    <source>
        <strain evidence="5">VKPM_B-13247</strain>
    </source>
</reference>
<dbReference type="SUPFAM" id="SSF53901">
    <property type="entry name" value="Thiolase-like"/>
    <property type="match status" value="2"/>
</dbReference>
<evidence type="ECO:0000256" key="1">
    <source>
        <dbReference type="ARBA" id="ARBA00008467"/>
    </source>
</evidence>
<dbReference type="EMBL" id="PRKQ01000012">
    <property type="protein sequence ID" value="PPB02384.1"/>
    <property type="molecule type" value="Genomic_DNA"/>
</dbReference>
<reference evidence="6 7" key="1">
    <citation type="submission" date="2018-02" db="EMBL/GenBank/DDBJ databases">
        <title>Comparative analysis of genomes of three Brevibacillus laterosporus strains producers of potent antimicrobials isolated from silage.</title>
        <authorList>
            <person name="Kojic M."/>
            <person name="Miljkovic M."/>
            <person name="Studholme D."/>
            <person name="Filipic B."/>
        </authorList>
    </citation>
    <scope>NUCLEOTIDE SEQUENCE [LARGE SCALE GENOMIC DNA]</scope>
    <source>
        <strain evidence="6 7">BGSP11</strain>
    </source>
</reference>
<dbReference type="GO" id="GO:0006633">
    <property type="term" value="P:fatty acid biosynthetic process"/>
    <property type="evidence" value="ECO:0007669"/>
    <property type="project" value="TreeGrafter"/>
</dbReference>